<gene>
    <name evidence="2" type="ORF">H1R20_g14673</name>
</gene>
<keyword evidence="3" id="KW-1185">Reference proteome</keyword>
<evidence type="ECO:0000313" key="2">
    <source>
        <dbReference type="EMBL" id="KAJ2922408.1"/>
    </source>
</evidence>
<dbReference type="OrthoDB" id="3236720at2759"/>
<feature type="signal peptide" evidence="1">
    <location>
        <begin position="1"/>
        <end position="23"/>
    </location>
</feature>
<dbReference type="Proteomes" id="UP001140091">
    <property type="component" value="Unassembled WGS sequence"/>
</dbReference>
<comment type="caution">
    <text evidence="2">The sequence shown here is derived from an EMBL/GenBank/DDBJ whole genome shotgun (WGS) entry which is preliminary data.</text>
</comment>
<dbReference type="EMBL" id="JANBPK010001492">
    <property type="protein sequence ID" value="KAJ2922408.1"/>
    <property type="molecule type" value="Genomic_DNA"/>
</dbReference>
<name>A0A9W8IYT7_9AGAR</name>
<sequence>MLFARSFHLVAIVFVTFARYALGTPIAHHPEGEHSLSGRSGLVGGVDLATLLANQNVFGQHANGFFDFFGGVNNFDGSLNQILVQQAGGACQAQQINLVQQQLAIIQEFTKQIFLQELCEVELQTVVLQQFLGGFDLFGRDLQRLNGRVPGFDAGVAGQLEQLLLNGSVNIVDFGIKGSSIGNTLVVPGGSNWDGVNSLQSVLIAEAAAKAARGISI</sequence>
<keyword evidence="1" id="KW-0732">Signal</keyword>
<evidence type="ECO:0000313" key="3">
    <source>
        <dbReference type="Proteomes" id="UP001140091"/>
    </source>
</evidence>
<dbReference type="AlphaFoldDB" id="A0A9W8IYT7"/>
<evidence type="ECO:0000256" key="1">
    <source>
        <dbReference type="SAM" id="SignalP"/>
    </source>
</evidence>
<protein>
    <submittedName>
        <fullName evidence="2">Uncharacterized protein</fullName>
    </submittedName>
</protein>
<proteinExistence type="predicted"/>
<organism evidence="2 3">
    <name type="scientific">Candolleomyces eurysporus</name>
    <dbReference type="NCBI Taxonomy" id="2828524"/>
    <lineage>
        <taxon>Eukaryota</taxon>
        <taxon>Fungi</taxon>
        <taxon>Dikarya</taxon>
        <taxon>Basidiomycota</taxon>
        <taxon>Agaricomycotina</taxon>
        <taxon>Agaricomycetes</taxon>
        <taxon>Agaricomycetidae</taxon>
        <taxon>Agaricales</taxon>
        <taxon>Agaricineae</taxon>
        <taxon>Psathyrellaceae</taxon>
        <taxon>Candolleomyces</taxon>
    </lineage>
</organism>
<accession>A0A9W8IYT7</accession>
<feature type="chain" id="PRO_5040949007" evidence="1">
    <location>
        <begin position="24"/>
        <end position="217"/>
    </location>
</feature>
<feature type="non-terminal residue" evidence="2">
    <location>
        <position position="1"/>
    </location>
</feature>
<reference evidence="2" key="1">
    <citation type="submission" date="2022-06" db="EMBL/GenBank/DDBJ databases">
        <title>Genome Sequence of Candolleomyces eurysporus.</title>
        <authorList>
            <person name="Buettner E."/>
        </authorList>
    </citation>
    <scope>NUCLEOTIDE SEQUENCE</scope>
    <source>
        <strain evidence="2">VTCC 930004</strain>
    </source>
</reference>